<evidence type="ECO:0000256" key="10">
    <source>
        <dbReference type="PIRNR" id="PIRNR001174"/>
    </source>
</evidence>
<feature type="active site" evidence="9 11">
    <location>
        <position position="690"/>
    </location>
</feature>
<comment type="subunit">
    <text evidence="9 10">Homohexamer. Organized in a ring with a central cavity.</text>
</comment>
<dbReference type="HAMAP" id="MF_01973">
    <property type="entry name" value="lon_bact"/>
    <property type="match status" value="1"/>
</dbReference>
<feature type="domain" description="Lon N-terminal" evidence="16">
    <location>
        <begin position="21"/>
        <end position="214"/>
    </location>
</feature>
<dbReference type="InterPro" id="IPR014721">
    <property type="entry name" value="Ribsml_uS5_D2-typ_fold_subgr"/>
</dbReference>
<dbReference type="InterPro" id="IPR003959">
    <property type="entry name" value="ATPase_AAA_core"/>
</dbReference>
<dbReference type="Gene3D" id="2.30.130.40">
    <property type="entry name" value="LON domain-like"/>
    <property type="match status" value="1"/>
</dbReference>
<evidence type="ECO:0000259" key="16">
    <source>
        <dbReference type="PROSITE" id="PS51787"/>
    </source>
</evidence>
<dbReference type="InterPro" id="IPR046336">
    <property type="entry name" value="Lon_prtase_N_sf"/>
</dbReference>
<dbReference type="GO" id="GO:0004176">
    <property type="term" value="F:ATP-dependent peptidase activity"/>
    <property type="evidence" value="ECO:0007669"/>
    <property type="project" value="UniProtKB-UniRule"/>
</dbReference>
<dbReference type="InterPro" id="IPR027417">
    <property type="entry name" value="P-loop_NTPase"/>
</dbReference>
<dbReference type="AlphaFoldDB" id="A0A3M8QWC4"/>
<keyword evidence="7 9" id="KW-0067">ATP-binding</keyword>
<comment type="subcellular location">
    <subcellularLocation>
        <location evidence="1 9 10">Cytoplasm</location>
    </subcellularLocation>
</comment>
<dbReference type="SMART" id="SM00464">
    <property type="entry name" value="LON"/>
    <property type="match status" value="1"/>
</dbReference>
<dbReference type="Pfam" id="PF02190">
    <property type="entry name" value="LON_substr_bdg"/>
    <property type="match status" value="1"/>
</dbReference>
<comment type="similarity">
    <text evidence="9 10 13 14">Belongs to the peptidase S16 family.</text>
</comment>
<evidence type="ECO:0000256" key="4">
    <source>
        <dbReference type="ARBA" id="ARBA00022741"/>
    </source>
</evidence>
<dbReference type="PROSITE" id="PS51787">
    <property type="entry name" value="LON_N"/>
    <property type="match status" value="1"/>
</dbReference>
<comment type="function">
    <text evidence="9">ATP-dependent serine protease that mediates the selective degradation of mutant and abnormal proteins as well as certain short-lived regulatory proteins. Required for cellular homeostasis and for survival from DNA damage and developmental changes induced by stress. Degrades polypeptides processively to yield small peptide fragments that are 5 to 10 amino acids long. Binds to DNA in a double-stranded, site-specific manner.</text>
</comment>
<dbReference type="InterPro" id="IPR003593">
    <property type="entry name" value="AAA+_ATPase"/>
</dbReference>
<dbReference type="SMART" id="SM00382">
    <property type="entry name" value="AAA"/>
    <property type="match status" value="1"/>
</dbReference>
<evidence type="ECO:0000256" key="7">
    <source>
        <dbReference type="ARBA" id="ARBA00022840"/>
    </source>
</evidence>
<proteinExistence type="evidence at transcript level"/>
<dbReference type="Gene3D" id="3.40.50.300">
    <property type="entry name" value="P-loop containing nucleotide triphosphate hydrolases"/>
    <property type="match status" value="1"/>
</dbReference>
<dbReference type="GO" id="GO:0005524">
    <property type="term" value="F:ATP binding"/>
    <property type="evidence" value="ECO:0007669"/>
    <property type="project" value="UniProtKB-UniRule"/>
</dbReference>
<evidence type="ECO:0000256" key="1">
    <source>
        <dbReference type="ARBA" id="ARBA00004496"/>
    </source>
</evidence>
<dbReference type="GO" id="GO:0006515">
    <property type="term" value="P:protein quality control for misfolded or incompletely synthesized proteins"/>
    <property type="evidence" value="ECO:0007669"/>
    <property type="project" value="UniProtKB-UniRule"/>
</dbReference>
<dbReference type="InterPro" id="IPR003111">
    <property type="entry name" value="Lon_prtase_N"/>
</dbReference>
<dbReference type="EC" id="3.4.21.53" evidence="9 10"/>
<dbReference type="GO" id="GO:0005737">
    <property type="term" value="C:cytoplasm"/>
    <property type="evidence" value="ECO:0007669"/>
    <property type="project" value="UniProtKB-SubCell"/>
</dbReference>
<dbReference type="Pfam" id="PF00004">
    <property type="entry name" value="AAA"/>
    <property type="match status" value="1"/>
</dbReference>
<dbReference type="InterPro" id="IPR015947">
    <property type="entry name" value="PUA-like_sf"/>
</dbReference>
<name>A0A3M8QWC4_9PROT</name>
<dbReference type="InterPro" id="IPR008269">
    <property type="entry name" value="Lon_proteolytic"/>
</dbReference>
<evidence type="ECO:0000256" key="13">
    <source>
        <dbReference type="PROSITE-ProRule" id="PRU01122"/>
    </source>
</evidence>
<evidence type="ECO:0000256" key="8">
    <source>
        <dbReference type="ARBA" id="ARBA00023016"/>
    </source>
</evidence>
<dbReference type="EMBL" id="RIZI01000174">
    <property type="protein sequence ID" value="RNF60589.1"/>
    <property type="molecule type" value="Genomic_DNA"/>
</dbReference>
<protein>
    <recommendedName>
        <fullName evidence="9 10">Lon protease</fullName>
        <ecNumber evidence="9 10">3.4.21.53</ecNumber>
    </recommendedName>
    <alternativeName>
        <fullName evidence="9">ATP-dependent protease La</fullName>
    </alternativeName>
</protein>
<dbReference type="InterPro" id="IPR027065">
    <property type="entry name" value="Lon_Prtase"/>
</dbReference>
<evidence type="ECO:0000256" key="11">
    <source>
        <dbReference type="PIRSR" id="PIRSR001174-1"/>
    </source>
</evidence>
<organism evidence="17">
    <name type="scientific">Acidithiobacillus sulfuriphilus</name>
    <dbReference type="NCBI Taxonomy" id="1867749"/>
    <lineage>
        <taxon>Bacteria</taxon>
        <taxon>Pseudomonadati</taxon>
        <taxon>Pseudomonadota</taxon>
        <taxon>Acidithiobacillia</taxon>
        <taxon>Acidithiobacillales</taxon>
        <taxon>Acidithiobacillaceae</taxon>
        <taxon>Acidithiobacillus</taxon>
    </lineage>
</organism>
<dbReference type="InterPro" id="IPR054594">
    <property type="entry name" value="Lon_lid"/>
</dbReference>
<dbReference type="Pfam" id="PF05362">
    <property type="entry name" value="Lon_C"/>
    <property type="match status" value="1"/>
</dbReference>
<dbReference type="InterPro" id="IPR008268">
    <property type="entry name" value="Peptidase_S16_AS"/>
</dbReference>
<dbReference type="Pfam" id="PF22667">
    <property type="entry name" value="Lon_lid"/>
    <property type="match status" value="1"/>
</dbReference>
<dbReference type="InterPro" id="IPR004815">
    <property type="entry name" value="Lon_bac/euk-typ"/>
</dbReference>
<dbReference type="GO" id="GO:0034605">
    <property type="term" value="P:cellular response to heat"/>
    <property type="evidence" value="ECO:0007669"/>
    <property type="project" value="UniProtKB-UniRule"/>
</dbReference>
<feature type="binding site" evidence="9 12">
    <location>
        <begin position="366"/>
        <end position="373"/>
    </location>
    <ligand>
        <name>ATP</name>
        <dbReference type="ChEBI" id="CHEBI:30616"/>
    </ligand>
</feature>
<accession>A0A3M8QWC4</accession>
<dbReference type="GO" id="GO:0004252">
    <property type="term" value="F:serine-type endopeptidase activity"/>
    <property type="evidence" value="ECO:0007669"/>
    <property type="project" value="UniProtKB-UniRule"/>
</dbReference>
<dbReference type="Gene3D" id="1.20.58.1480">
    <property type="match status" value="1"/>
</dbReference>
<dbReference type="NCBIfam" id="TIGR00763">
    <property type="entry name" value="lon"/>
    <property type="match status" value="1"/>
</dbReference>
<reference evidence="17" key="1">
    <citation type="submission" date="2018-10" db="EMBL/GenBank/DDBJ databases">
        <title>Acidithiobacillus sulfuriphilus sp. nov.: an extremely acidophilic sulfur-oxidizing chemolithotroph isolated from a neutral pH environment.</title>
        <authorList>
            <person name="Falagan C."/>
            <person name="Moya-Beltran A."/>
            <person name="Quatrini R."/>
            <person name="Johnson D.B."/>
        </authorList>
    </citation>
    <scope>NUCLEOTIDE SEQUENCE [LARGE SCALE GENOMIC DNA]</scope>
    <source>
        <strain evidence="17">CJ-2</strain>
    </source>
</reference>
<keyword evidence="4 9" id="KW-0547">Nucleotide-binding</keyword>
<dbReference type="PANTHER" id="PTHR10046">
    <property type="entry name" value="ATP DEPENDENT LON PROTEASE FAMILY MEMBER"/>
    <property type="match status" value="1"/>
</dbReference>
<evidence type="ECO:0000256" key="6">
    <source>
        <dbReference type="ARBA" id="ARBA00022825"/>
    </source>
</evidence>
<dbReference type="Gene3D" id="3.30.230.10">
    <property type="match status" value="1"/>
</dbReference>
<dbReference type="FunFam" id="3.40.50.300:FF:000382">
    <property type="entry name" value="Lon protease homolog 2, peroxisomal"/>
    <property type="match status" value="1"/>
</dbReference>
<dbReference type="OrthoDB" id="2356897at2"/>
<comment type="catalytic activity">
    <reaction evidence="9 10 13">
        <text>Hydrolysis of proteins in presence of ATP.</text>
        <dbReference type="EC" id="3.4.21.53"/>
    </reaction>
</comment>
<dbReference type="Gene3D" id="1.10.8.60">
    <property type="match status" value="1"/>
</dbReference>
<evidence type="ECO:0000256" key="14">
    <source>
        <dbReference type="RuleBase" id="RU000591"/>
    </source>
</evidence>
<keyword evidence="5 9" id="KW-0378">Hydrolase</keyword>
<dbReference type="GO" id="GO:0043565">
    <property type="term" value="F:sequence-specific DNA binding"/>
    <property type="evidence" value="ECO:0007669"/>
    <property type="project" value="UniProtKB-UniRule"/>
</dbReference>
<dbReference type="SUPFAM" id="SSF88697">
    <property type="entry name" value="PUA domain-like"/>
    <property type="match status" value="1"/>
</dbReference>
<dbReference type="CDD" id="cd19500">
    <property type="entry name" value="RecA-like_Lon"/>
    <property type="match status" value="1"/>
</dbReference>
<evidence type="ECO:0000256" key="5">
    <source>
        <dbReference type="ARBA" id="ARBA00022801"/>
    </source>
</evidence>
<dbReference type="PROSITE" id="PS01046">
    <property type="entry name" value="LON_SER"/>
    <property type="match status" value="1"/>
</dbReference>
<comment type="induction">
    <text evidence="9">By heat shock.</text>
</comment>
<comment type="caution">
    <text evidence="17">The sequence shown here is derived from an EMBL/GenBank/DDBJ whole genome shotgun (WGS) entry which is preliminary data.</text>
</comment>
<evidence type="ECO:0000259" key="15">
    <source>
        <dbReference type="PROSITE" id="PS51786"/>
    </source>
</evidence>
<evidence type="ECO:0000256" key="3">
    <source>
        <dbReference type="ARBA" id="ARBA00022670"/>
    </source>
</evidence>
<evidence type="ECO:0000256" key="2">
    <source>
        <dbReference type="ARBA" id="ARBA00022490"/>
    </source>
</evidence>
<dbReference type="PIRSF" id="PIRSF001174">
    <property type="entry name" value="Lon_proteas"/>
    <property type="match status" value="1"/>
</dbReference>
<dbReference type="InterPro" id="IPR027543">
    <property type="entry name" value="Lon_bac"/>
</dbReference>
<dbReference type="InterPro" id="IPR020568">
    <property type="entry name" value="Ribosomal_Su5_D2-typ_SF"/>
</dbReference>
<keyword evidence="6 9" id="KW-0720">Serine protease</keyword>
<feature type="domain" description="Lon proteolytic" evidence="15">
    <location>
        <begin position="603"/>
        <end position="784"/>
    </location>
</feature>
<keyword evidence="2 9" id="KW-0963">Cytoplasm</keyword>
<evidence type="ECO:0000313" key="17">
    <source>
        <dbReference type="EMBL" id="RNF60589.1"/>
    </source>
</evidence>
<dbReference type="RefSeq" id="WP_123104385.1">
    <property type="nucleotide sequence ID" value="NZ_CP127527.1"/>
</dbReference>
<dbReference type="Gene3D" id="1.20.5.5270">
    <property type="match status" value="1"/>
</dbReference>
<evidence type="ECO:0000256" key="12">
    <source>
        <dbReference type="PIRSR" id="PIRSR001174-2"/>
    </source>
</evidence>
<dbReference type="PRINTS" id="PR00830">
    <property type="entry name" value="ENDOLAPTASE"/>
</dbReference>
<dbReference type="FunFam" id="3.30.230.10:FF:000019">
    <property type="entry name" value="Lon protease homolog 2, peroxisomal"/>
    <property type="match status" value="1"/>
</dbReference>
<sequence length="792" mass="86607">MNDTHTEASESSKLVLPEDVLPVLPMRNLVLFPGVVLPLGIGRAQSVAAAQEAIRQERPIALLLQKDPENDAPGPDDLYPVGTVATVLRYVTTGDGGHHLIAQGEGRFRVREFLPDYPFLAARIERLEETTATGSEMDARVLHLRQQAAEALSLLPQVPQELAQAIAHVEQPGALADLIANFLDLKADERQQILENLDVRSRLEQVSQFLSYRIEVMKLSQKIGEQTKEVMDRRQREYLLREQLKAIQQELGEGEEGNGELEALGHAIDEARLPAEVEAVARKELRRLQRMPEGAGEYGMVRSYIDAILALPWAKETPERVDIGEARGILDEDHYDLDKIKRRILEHLAVHRLNPNGKSPILCFVGPPGVGKTSLGQSIARAMGRKFVRVSLGGVHDEAEIRGHRRTYIGALPGNILQALGKVEVRNPVMLLDEIDKLGAGGFHGDPAAALLEVLDPEQNRTFRDTYLAMPFDLSHVFFIATANVLDTIPGPLRDRMEIIALSGYTEEDKMHIASRYLVPRQREAAGLTAEQLVLEEDTLLALIRGYTREAGCRSLERELGAICRWVAVRIAEGSSSGMQIHPDDLATILGPQRFENEVASRVALPGVATGLAWTPVGGDILFIEASKSPGNGRLILTGQLGDVMKESAQAAMSLVKARAADWQIAQESIDKSDIHIHIPAGAIPKDGPSAGVTLAVALISLLTGRKVRPDVAMTGEISLRGLVLPVGGIKEKVLAALRAGIHTVLLPARNRRDYEEIPENARQQLTFIWIDRVEEAVGQALEAGESGAGPL</sequence>
<gene>
    <name evidence="9 17" type="primary">lon</name>
    <name evidence="17" type="ORF">EC580_09290</name>
</gene>
<evidence type="ECO:0000256" key="9">
    <source>
        <dbReference type="HAMAP-Rule" id="MF_01973"/>
    </source>
</evidence>
<keyword evidence="8 9" id="KW-0346">Stress response</keyword>
<dbReference type="GO" id="GO:0016887">
    <property type="term" value="F:ATP hydrolysis activity"/>
    <property type="evidence" value="ECO:0007669"/>
    <property type="project" value="UniProtKB-UniRule"/>
</dbReference>
<keyword evidence="3 9" id="KW-0645">Protease</keyword>
<dbReference type="PROSITE" id="PS51786">
    <property type="entry name" value="LON_PROTEOLYTIC"/>
    <property type="match status" value="1"/>
</dbReference>
<dbReference type="SUPFAM" id="SSF52540">
    <property type="entry name" value="P-loop containing nucleoside triphosphate hydrolases"/>
    <property type="match status" value="1"/>
</dbReference>
<feature type="active site" evidence="9 11">
    <location>
        <position position="733"/>
    </location>
</feature>
<dbReference type="SUPFAM" id="SSF54211">
    <property type="entry name" value="Ribosomal protein S5 domain 2-like"/>
    <property type="match status" value="1"/>
</dbReference>